<evidence type="ECO:0000256" key="1">
    <source>
        <dbReference type="SAM" id="Phobius"/>
    </source>
</evidence>
<dbReference type="InterPro" id="IPR027417">
    <property type="entry name" value="P-loop_NTPase"/>
</dbReference>
<proteinExistence type="predicted"/>
<keyword evidence="1" id="KW-0472">Membrane</keyword>
<sequence length="103" mass="11612">SEIPLAKMQRARAHKKINIFYTLSHMYRPDATFRGKQVKAIQAIIAGKSPVVLVKPTGSSKSLAFMLPAFLRSYGLTIIFLPLIILQLNIQERCKELNVLCEI</sequence>
<accession>A0A6G1JQL9</accession>
<dbReference type="InterPro" id="IPR011545">
    <property type="entry name" value="DEAD/DEAH_box_helicase_dom"/>
</dbReference>
<dbReference type="OrthoDB" id="2608216at2759"/>
<dbReference type="Pfam" id="PF00270">
    <property type="entry name" value="DEAD"/>
    <property type="match status" value="1"/>
</dbReference>
<keyword evidence="4" id="KW-1185">Reference proteome</keyword>
<evidence type="ECO:0000313" key="3">
    <source>
        <dbReference type="EMBL" id="KAF2702603.1"/>
    </source>
</evidence>
<evidence type="ECO:0000313" key="4">
    <source>
        <dbReference type="Proteomes" id="UP000799428"/>
    </source>
</evidence>
<feature type="domain" description="DEAD/DEAH-box helicase" evidence="2">
    <location>
        <begin position="37"/>
        <end position="97"/>
    </location>
</feature>
<feature type="transmembrane region" description="Helical" evidence="1">
    <location>
        <begin position="63"/>
        <end position="86"/>
    </location>
</feature>
<dbReference type="Gene3D" id="3.40.50.300">
    <property type="entry name" value="P-loop containing nucleotide triphosphate hydrolases"/>
    <property type="match status" value="1"/>
</dbReference>
<dbReference type="SUPFAM" id="SSF52540">
    <property type="entry name" value="P-loop containing nucleoside triphosphate hydrolases"/>
    <property type="match status" value="1"/>
</dbReference>
<dbReference type="Proteomes" id="UP000799428">
    <property type="component" value="Unassembled WGS sequence"/>
</dbReference>
<protein>
    <recommendedName>
        <fullName evidence="2">DEAD/DEAH-box helicase domain-containing protein</fullName>
    </recommendedName>
</protein>
<organism evidence="3 4">
    <name type="scientific">Pleomassaria siparia CBS 279.74</name>
    <dbReference type="NCBI Taxonomy" id="1314801"/>
    <lineage>
        <taxon>Eukaryota</taxon>
        <taxon>Fungi</taxon>
        <taxon>Dikarya</taxon>
        <taxon>Ascomycota</taxon>
        <taxon>Pezizomycotina</taxon>
        <taxon>Dothideomycetes</taxon>
        <taxon>Pleosporomycetidae</taxon>
        <taxon>Pleosporales</taxon>
        <taxon>Pleomassariaceae</taxon>
        <taxon>Pleomassaria</taxon>
    </lineage>
</organism>
<evidence type="ECO:0000259" key="2">
    <source>
        <dbReference type="Pfam" id="PF00270"/>
    </source>
</evidence>
<name>A0A6G1JQL9_9PLEO</name>
<feature type="non-terminal residue" evidence="3">
    <location>
        <position position="1"/>
    </location>
</feature>
<gene>
    <name evidence="3" type="ORF">K504DRAFT_394191</name>
</gene>
<keyword evidence="1" id="KW-1133">Transmembrane helix</keyword>
<reference evidence="3" key="1">
    <citation type="journal article" date="2020" name="Stud. Mycol.">
        <title>101 Dothideomycetes genomes: a test case for predicting lifestyles and emergence of pathogens.</title>
        <authorList>
            <person name="Haridas S."/>
            <person name="Albert R."/>
            <person name="Binder M."/>
            <person name="Bloem J."/>
            <person name="Labutti K."/>
            <person name="Salamov A."/>
            <person name="Andreopoulos B."/>
            <person name="Baker S."/>
            <person name="Barry K."/>
            <person name="Bills G."/>
            <person name="Bluhm B."/>
            <person name="Cannon C."/>
            <person name="Castanera R."/>
            <person name="Culley D."/>
            <person name="Daum C."/>
            <person name="Ezra D."/>
            <person name="Gonzalez J."/>
            <person name="Henrissat B."/>
            <person name="Kuo A."/>
            <person name="Liang C."/>
            <person name="Lipzen A."/>
            <person name="Lutzoni F."/>
            <person name="Magnuson J."/>
            <person name="Mondo S."/>
            <person name="Nolan M."/>
            <person name="Ohm R."/>
            <person name="Pangilinan J."/>
            <person name="Park H.-J."/>
            <person name="Ramirez L."/>
            <person name="Alfaro M."/>
            <person name="Sun H."/>
            <person name="Tritt A."/>
            <person name="Yoshinaga Y."/>
            <person name="Zwiers L.-H."/>
            <person name="Turgeon B."/>
            <person name="Goodwin S."/>
            <person name="Spatafora J."/>
            <person name="Crous P."/>
            <person name="Grigoriev I."/>
        </authorList>
    </citation>
    <scope>NUCLEOTIDE SEQUENCE</scope>
    <source>
        <strain evidence="3">CBS 279.74</strain>
    </source>
</reference>
<dbReference type="GO" id="GO:0003676">
    <property type="term" value="F:nucleic acid binding"/>
    <property type="evidence" value="ECO:0007669"/>
    <property type="project" value="InterPro"/>
</dbReference>
<dbReference type="EMBL" id="MU005799">
    <property type="protein sequence ID" value="KAF2702603.1"/>
    <property type="molecule type" value="Genomic_DNA"/>
</dbReference>
<dbReference type="AlphaFoldDB" id="A0A6G1JQL9"/>
<keyword evidence="1" id="KW-0812">Transmembrane</keyword>
<dbReference type="GO" id="GO:0005524">
    <property type="term" value="F:ATP binding"/>
    <property type="evidence" value="ECO:0007669"/>
    <property type="project" value="InterPro"/>
</dbReference>